<dbReference type="GeneID" id="46980490"/>
<accession>F0BEW3</accession>
<dbReference type="RefSeq" id="WP_005993421.1">
    <property type="nucleotide sequence ID" value="NZ_AEQV01000092.1"/>
</dbReference>
<dbReference type="AlphaFoldDB" id="F0BEW3"/>
<comment type="caution">
    <text evidence="1">The sequence shown here is derived from an EMBL/GenBank/DDBJ whole genome shotgun (WGS) entry which is preliminary data.</text>
</comment>
<reference evidence="1 2" key="1">
    <citation type="journal article" date="2011" name="BMC Genomics">
        <title>Comparative genomics reveals diversity among xanthomonads infecting tomato and pepper.</title>
        <authorList>
            <person name="Potnis N."/>
            <person name="Krasileva K."/>
            <person name="Chow V."/>
            <person name="Almeida N.F."/>
            <person name="Patil P.B."/>
            <person name="Ryan R.P."/>
            <person name="Sharlach M."/>
            <person name="Behlau F."/>
            <person name="Dow J.M."/>
            <person name="Momol M.T."/>
            <person name="White F.F."/>
            <person name="Preston J.F."/>
            <person name="Vinatzer B.A."/>
            <person name="Koebnik R."/>
            <person name="Setubal J.C."/>
            <person name="Norman D.J."/>
            <person name="Staskawicz B.J."/>
            <person name="Jones J.B."/>
        </authorList>
    </citation>
    <scope>NUCLEOTIDE SEQUENCE [LARGE SCALE GENOMIC DNA]</scope>
    <source>
        <strain evidence="1 2">ATCC 35937</strain>
    </source>
</reference>
<name>F0BEW3_9XANT</name>
<dbReference type="EMBL" id="AEQV01000092">
    <property type="protein sequence ID" value="EGD08983.1"/>
    <property type="molecule type" value="Genomic_DNA"/>
</dbReference>
<dbReference type="eggNOG" id="ENOG5034ABD">
    <property type="taxonomic scope" value="Bacteria"/>
</dbReference>
<protein>
    <submittedName>
        <fullName evidence="1">Uncharacterized protein</fullName>
    </submittedName>
</protein>
<gene>
    <name evidence="1" type="ORF">XVE_2743</name>
</gene>
<evidence type="ECO:0000313" key="1">
    <source>
        <dbReference type="EMBL" id="EGD08983.1"/>
    </source>
</evidence>
<evidence type="ECO:0000313" key="2">
    <source>
        <dbReference type="Proteomes" id="UP000003299"/>
    </source>
</evidence>
<dbReference type="KEGG" id="xve:BJD12_03505"/>
<organism evidence="1 2">
    <name type="scientific">Xanthomonas vesicatoria ATCC 35937</name>
    <dbReference type="NCBI Taxonomy" id="925775"/>
    <lineage>
        <taxon>Bacteria</taxon>
        <taxon>Pseudomonadati</taxon>
        <taxon>Pseudomonadota</taxon>
        <taxon>Gammaproteobacteria</taxon>
        <taxon>Lysobacterales</taxon>
        <taxon>Lysobacteraceae</taxon>
        <taxon>Xanthomonas</taxon>
    </lineage>
</organism>
<proteinExistence type="predicted"/>
<sequence length="216" mass="24464">MEDQLNSVLMLLLGWLLGTLSPAIVDAIKSKRETALGREAIENELREFSSIILAACFRTSGLAGQIDRAFLNWQKGKLEADPGNERSAKFLAMTNQLLAFPDDQIAGASQTADAKATLLQKYAVPLLDYRVSALQTFDARHQTSLLEIRRNISLLDSIVDQSREFYRMTFVQLPEGNYDIIRANLGQTYSEYTQRAKVIVDQFMHSGWWPNNSFRR</sequence>
<dbReference type="Proteomes" id="UP000003299">
    <property type="component" value="Unassembled WGS sequence"/>
</dbReference>